<proteinExistence type="predicted"/>
<sequence>MTISSSHRQTMIDKLAKKALVIAIVFAVLTILLCIVINNFQFYYSTNDDYTISSILAKGENGSLYINYLFTSFLCVIYRFIPSVNWFVVIQIVLNTFGLICINYVMIKRFNRLLAIGFILSYSILFINQAVSIIQWTQTATIQITAGFLLLFYALLWNRKGSWSALQMVTSAALVLLGTLVRFSSLYPVLIIFVASLILWRFVTILKGNKKNYKDIIRKACKDVLIIVLICCICFLSNVLSNSLAFSDKEWQDYRKYNHARSNVVDYYHAPYEGNEEFYNSIGIYSENDLKVGVFSTDNTFFSTSKLNSISEYSKSAGYGNRFIITEFLSKLSGIRIYFMLGLCVVLVGLAIVLLKFRNKIKPIFPILLIALFIAYFIVFKFDYTFILALPILTYILVTGFVCNRYHFICLSVLSVLCLSLIVVMNFIRLNFRVAFNIFFPTIILLYCFFDIENIRNNLNKDNAIKRFGAIGFAIVLVVNFYTCAVISGAEQNRINEHTDVSEYISSNEGTLFVSEKVEICPKYNTPLISPYPRHDNLISFGWKVGSPEYQSILKQYNAVNLFQAMVDNPRIKIIIKDTEKTVYENYFNSHYNDKVVFIKEEDFNGVSVFAVCTREE</sequence>
<reference evidence="2" key="1">
    <citation type="submission" date="2021-01" db="EMBL/GenBank/DDBJ databases">
        <title>Genome public.</title>
        <authorList>
            <person name="Liu C."/>
            <person name="Sun Q."/>
        </authorList>
    </citation>
    <scope>NUCLEOTIDE SEQUENCE</scope>
    <source>
        <strain evidence="2">M6</strain>
    </source>
</reference>
<feature type="transmembrane region" description="Helical" evidence="1">
    <location>
        <begin position="337"/>
        <end position="357"/>
    </location>
</feature>
<evidence type="ECO:0000313" key="3">
    <source>
        <dbReference type="Proteomes" id="UP000633365"/>
    </source>
</evidence>
<feature type="transmembrane region" description="Helical" evidence="1">
    <location>
        <begin position="186"/>
        <end position="203"/>
    </location>
</feature>
<comment type="caution">
    <text evidence="2">The sequence shown here is derived from an EMBL/GenBank/DDBJ whole genome shotgun (WGS) entry which is preliminary data.</text>
</comment>
<name>A0A934U1K4_9FIRM</name>
<keyword evidence="3" id="KW-1185">Reference proteome</keyword>
<keyword evidence="1" id="KW-0472">Membrane</keyword>
<dbReference type="EMBL" id="JAEQMG010000040">
    <property type="protein sequence ID" value="MBK6087614.1"/>
    <property type="molecule type" value="Genomic_DNA"/>
</dbReference>
<feature type="transmembrane region" description="Helical" evidence="1">
    <location>
        <begin position="20"/>
        <end position="44"/>
    </location>
</feature>
<protein>
    <submittedName>
        <fullName evidence="2">Uncharacterized protein</fullName>
    </submittedName>
</protein>
<feature type="transmembrane region" description="Helical" evidence="1">
    <location>
        <begin position="163"/>
        <end position="180"/>
    </location>
</feature>
<dbReference type="AlphaFoldDB" id="A0A934U1K4"/>
<organism evidence="2 3">
    <name type="scientific">Ruminococcus difficilis</name>
    <dbReference type="NCBI Taxonomy" id="2763069"/>
    <lineage>
        <taxon>Bacteria</taxon>
        <taxon>Bacillati</taxon>
        <taxon>Bacillota</taxon>
        <taxon>Clostridia</taxon>
        <taxon>Eubacteriales</taxon>
        <taxon>Oscillospiraceae</taxon>
        <taxon>Ruminococcus</taxon>
    </lineage>
</organism>
<feature type="transmembrane region" description="Helical" evidence="1">
    <location>
        <begin position="87"/>
        <end position="106"/>
    </location>
</feature>
<feature type="transmembrane region" description="Helical" evidence="1">
    <location>
        <begin position="224"/>
        <end position="246"/>
    </location>
</feature>
<feature type="transmembrane region" description="Helical" evidence="1">
    <location>
        <begin position="434"/>
        <end position="452"/>
    </location>
</feature>
<feature type="transmembrane region" description="Helical" evidence="1">
    <location>
        <begin position="386"/>
        <end position="403"/>
    </location>
</feature>
<accession>A0A934U1K4</accession>
<evidence type="ECO:0000256" key="1">
    <source>
        <dbReference type="SAM" id="Phobius"/>
    </source>
</evidence>
<feature type="transmembrane region" description="Helical" evidence="1">
    <location>
        <begin position="113"/>
        <end position="134"/>
    </location>
</feature>
<keyword evidence="1" id="KW-1133">Transmembrane helix</keyword>
<keyword evidence="1" id="KW-0812">Transmembrane</keyword>
<feature type="transmembrane region" description="Helical" evidence="1">
    <location>
        <begin position="464"/>
        <end position="483"/>
    </location>
</feature>
<feature type="transmembrane region" description="Helical" evidence="1">
    <location>
        <begin position="364"/>
        <end position="380"/>
    </location>
</feature>
<gene>
    <name evidence="2" type="ORF">JKK62_02940</name>
</gene>
<dbReference type="Proteomes" id="UP000633365">
    <property type="component" value="Unassembled WGS sequence"/>
</dbReference>
<feature type="transmembrane region" description="Helical" evidence="1">
    <location>
        <begin position="408"/>
        <end position="428"/>
    </location>
</feature>
<feature type="transmembrane region" description="Helical" evidence="1">
    <location>
        <begin position="140"/>
        <end position="156"/>
    </location>
</feature>
<dbReference type="RefSeq" id="WP_207752123.1">
    <property type="nucleotide sequence ID" value="NZ_JAEQMG010000040.1"/>
</dbReference>
<feature type="transmembrane region" description="Helical" evidence="1">
    <location>
        <begin position="64"/>
        <end position="81"/>
    </location>
</feature>
<evidence type="ECO:0000313" key="2">
    <source>
        <dbReference type="EMBL" id="MBK6087614.1"/>
    </source>
</evidence>